<accession>A0A212J383</accession>
<dbReference type="PROSITE" id="PS51257">
    <property type="entry name" value="PROKAR_LIPOPROTEIN"/>
    <property type="match status" value="1"/>
</dbReference>
<reference evidence="3" key="1">
    <citation type="submission" date="2016-04" db="EMBL/GenBank/DDBJ databases">
        <authorList>
            <person name="Evans L.H."/>
            <person name="Alamgir A."/>
            <person name="Owens N."/>
            <person name="Weber N.D."/>
            <person name="Virtaneva K."/>
            <person name="Barbian K."/>
            <person name="Babar A."/>
            <person name="Rosenke K."/>
        </authorList>
    </citation>
    <scope>NUCLEOTIDE SEQUENCE</scope>
    <source>
        <strain evidence="3">86-1</strain>
    </source>
</reference>
<feature type="domain" description="Surface-adhesin protein E-like" evidence="2">
    <location>
        <begin position="31"/>
        <end position="156"/>
    </location>
</feature>
<gene>
    <name evidence="3" type="ORF">KL86DYS1_10993</name>
</gene>
<dbReference type="InterPro" id="IPR031939">
    <property type="entry name" value="Adhesin_E-like"/>
</dbReference>
<dbReference type="RefSeq" id="WP_296938874.1">
    <property type="nucleotide sequence ID" value="NZ_LT599032.1"/>
</dbReference>
<feature type="chain" id="PRO_5012352113" description="Surface-adhesin protein E-like domain-containing protein" evidence="1">
    <location>
        <begin position="27"/>
        <end position="160"/>
    </location>
</feature>
<dbReference type="AlphaFoldDB" id="A0A212J383"/>
<evidence type="ECO:0000256" key="1">
    <source>
        <dbReference type="SAM" id="SignalP"/>
    </source>
</evidence>
<evidence type="ECO:0000259" key="2">
    <source>
        <dbReference type="Pfam" id="PF16747"/>
    </source>
</evidence>
<dbReference type="EMBL" id="FLUM01000001">
    <property type="protein sequence ID" value="SBV93918.1"/>
    <property type="molecule type" value="Genomic_DNA"/>
</dbReference>
<sequence length="160" mass="18452">MKHIVFLSSLILLLSGCRSTTSSVQAKPEGWFNIAVAEDVEIYTDTASIRHEGAVAYACEKRVYITPESKKLYVDKIRAEYTKMGKAEKADKWNDFSYCIYNCLYECTNKRFRILSVEDYDSAGKRIARTTPAKNNIRWLNVDSETVGDYTFFFVCDYQQ</sequence>
<keyword evidence="1" id="KW-0732">Signal</keyword>
<evidence type="ECO:0000313" key="3">
    <source>
        <dbReference type="EMBL" id="SBV93918.1"/>
    </source>
</evidence>
<feature type="signal peptide" evidence="1">
    <location>
        <begin position="1"/>
        <end position="26"/>
    </location>
</feature>
<organism evidence="3">
    <name type="scientific">uncultured Dysgonomonas sp</name>
    <dbReference type="NCBI Taxonomy" id="206096"/>
    <lineage>
        <taxon>Bacteria</taxon>
        <taxon>Pseudomonadati</taxon>
        <taxon>Bacteroidota</taxon>
        <taxon>Bacteroidia</taxon>
        <taxon>Bacteroidales</taxon>
        <taxon>Dysgonomonadaceae</taxon>
        <taxon>Dysgonomonas</taxon>
        <taxon>environmental samples</taxon>
    </lineage>
</organism>
<name>A0A212J383_9BACT</name>
<proteinExistence type="predicted"/>
<protein>
    <recommendedName>
        <fullName evidence="2">Surface-adhesin protein E-like domain-containing protein</fullName>
    </recommendedName>
</protein>
<dbReference type="Pfam" id="PF16747">
    <property type="entry name" value="Adhesin_E"/>
    <property type="match status" value="1"/>
</dbReference>